<evidence type="ECO:0008006" key="4">
    <source>
        <dbReference type="Google" id="ProtNLM"/>
    </source>
</evidence>
<accession>A0ABZ3C4F8</accession>
<name>A0ABZ3C4F8_9ACTN</name>
<feature type="region of interest" description="Disordered" evidence="1">
    <location>
        <begin position="1"/>
        <end position="79"/>
    </location>
</feature>
<reference evidence="2 3" key="1">
    <citation type="journal article" date="2023" name="Environ Microbiome">
        <title>A coral-associated actinobacterium mitigates coral bleaching under heat stress.</title>
        <authorList>
            <person name="Li J."/>
            <person name="Zou Y."/>
            <person name="Li Q."/>
            <person name="Zhang J."/>
            <person name="Bourne D.G."/>
            <person name="Lyu Y."/>
            <person name="Liu C."/>
            <person name="Zhang S."/>
        </authorList>
    </citation>
    <scope>NUCLEOTIDE SEQUENCE [LARGE SCALE GENOMIC DNA]</scope>
    <source>
        <strain evidence="2 3">SCSIO 13291</strain>
    </source>
</reference>
<organism evidence="2 3">
    <name type="scientific">Propioniciclava soli</name>
    <dbReference type="NCBI Taxonomy" id="2775081"/>
    <lineage>
        <taxon>Bacteria</taxon>
        <taxon>Bacillati</taxon>
        <taxon>Actinomycetota</taxon>
        <taxon>Actinomycetes</taxon>
        <taxon>Propionibacteriales</taxon>
        <taxon>Propionibacteriaceae</taxon>
        <taxon>Propioniciclava</taxon>
    </lineage>
</organism>
<evidence type="ECO:0000313" key="2">
    <source>
        <dbReference type="EMBL" id="WZW97659.1"/>
    </source>
</evidence>
<proteinExistence type="predicted"/>
<sequence>MAYPDDPTDQGRVEQTPEFINDPVDDPGMAEPLGTPAPGLIVEDTTFRTVDEPSTGGRAEHAKQEAKDLAGHTQDRAKDVADNAKAEAGAVRDTVVAAGSDVVDSAKEQAANVIDEAKLQSRRLLDEGVSELRTQAGSAQGQVAAFVRSLSDELQSMGRGTDESGPMVDLVNRAEQYGHQAADWLEQNSPDDVLASARRYASRNPWTFLAISAGAGLVAARLFRGLQGAKADEEGRRQVTSGVQTRGVQTRGVQTRGVETGYYAGTVGGYREAPGLEYQQGRAAEYEEDFASETRRVELEGDLDTTARRNAEWGEGR</sequence>
<evidence type="ECO:0000256" key="1">
    <source>
        <dbReference type="SAM" id="MobiDB-lite"/>
    </source>
</evidence>
<protein>
    <recommendedName>
        <fullName evidence="4">DUF3618 domain-containing protein</fullName>
    </recommendedName>
</protein>
<keyword evidence="3" id="KW-1185">Reference proteome</keyword>
<dbReference type="EMBL" id="CP115965">
    <property type="protein sequence ID" value="WZW97659.1"/>
    <property type="molecule type" value="Genomic_DNA"/>
</dbReference>
<dbReference type="RefSeq" id="WP_342371978.1">
    <property type="nucleotide sequence ID" value="NZ_CP115965.1"/>
</dbReference>
<gene>
    <name evidence="2" type="ORF">PCC79_12205</name>
</gene>
<dbReference type="Proteomes" id="UP001434337">
    <property type="component" value="Chromosome"/>
</dbReference>
<evidence type="ECO:0000313" key="3">
    <source>
        <dbReference type="Proteomes" id="UP001434337"/>
    </source>
</evidence>
<feature type="compositionally biased region" description="Basic and acidic residues" evidence="1">
    <location>
        <begin position="58"/>
        <end position="79"/>
    </location>
</feature>